<keyword evidence="3" id="KW-1185">Reference proteome</keyword>
<dbReference type="EMBL" id="JAHESF010000009">
    <property type="protein sequence ID" value="MBT1697527.1"/>
    <property type="molecule type" value="Genomic_DNA"/>
</dbReference>
<evidence type="ECO:0000313" key="2">
    <source>
        <dbReference type="EMBL" id="MBT1697527.1"/>
    </source>
</evidence>
<gene>
    <name evidence="2" type="ORF">KK083_11615</name>
</gene>
<evidence type="ECO:0000313" key="3">
    <source>
        <dbReference type="Proteomes" id="UP001319200"/>
    </source>
</evidence>
<dbReference type="AlphaFoldDB" id="A0AAP2DMC6"/>
<feature type="signal peptide" evidence="1">
    <location>
        <begin position="1"/>
        <end position="19"/>
    </location>
</feature>
<sequence length="114" mass="12336">MKSCRLLLVFIIVCQYACAQIRPASDSTQIPPGNVVVIGSVTTVSGNYATLKIEEVVGSGQGIINVPAAGQQMPVRITKDIKLRTGEKVRGYLKENLEADASRSSYELVQVKKQ</sequence>
<feature type="chain" id="PRO_5042870291" description="DUF5666 domain-containing protein" evidence="1">
    <location>
        <begin position="20"/>
        <end position="114"/>
    </location>
</feature>
<keyword evidence="1" id="KW-0732">Signal</keyword>
<name>A0AAP2DMC6_9BACT</name>
<protein>
    <recommendedName>
        <fullName evidence="4">DUF5666 domain-containing protein</fullName>
    </recommendedName>
</protein>
<dbReference type="Proteomes" id="UP001319200">
    <property type="component" value="Unassembled WGS sequence"/>
</dbReference>
<organism evidence="2 3">
    <name type="scientific">Chryseosolibacter histidini</name>
    <dbReference type="NCBI Taxonomy" id="2782349"/>
    <lineage>
        <taxon>Bacteria</taxon>
        <taxon>Pseudomonadati</taxon>
        <taxon>Bacteroidota</taxon>
        <taxon>Cytophagia</taxon>
        <taxon>Cytophagales</taxon>
        <taxon>Chryseotaleaceae</taxon>
        <taxon>Chryseosolibacter</taxon>
    </lineage>
</organism>
<dbReference type="RefSeq" id="WP_254163397.1">
    <property type="nucleotide sequence ID" value="NZ_JAHESF010000009.1"/>
</dbReference>
<evidence type="ECO:0008006" key="4">
    <source>
        <dbReference type="Google" id="ProtNLM"/>
    </source>
</evidence>
<proteinExistence type="predicted"/>
<evidence type="ECO:0000256" key="1">
    <source>
        <dbReference type="SAM" id="SignalP"/>
    </source>
</evidence>
<comment type="caution">
    <text evidence="2">The sequence shown here is derived from an EMBL/GenBank/DDBJ whole genome shotgun (WGS) entry which is preliminary data.</text>
</comment>
<accession>A0AAP2DMC6</accession>
<reference evidence="2 3" key="1">
    <citation type="submission" date="2021-05" db="EMBL/GenBank/DDBJ databases">
        <title>A Polyphasic approach of four new species of the genus Ohtaekwangia: Ohtaekwangia histidinii sp. nov., Ohtaekwangia cretensis sp. nov., Ohtaekwangia indiensis sp. nov., Ohtaekwangia reichenbachii sp. nov. from diverse environment.</title>
        <authorList>
            <person name="Octaviana S."/>
        </authorList>
    </citation>
    <scope>NUCLEOTIDE SEQUENCE [LARGE SCALE GENOMIC DNA]</scope>
    <source>
        <strain evidence="2 3">PWU4</strain>
    </source>
</reference>